<evidence type="ECO:0000313" key="2">
    <source>
        <dbReference type="EMBL" id="EPE02545.1"/>
    </source>
</evidence>
<feature type="region of interest" description="Disordered" evidence="1">
    <location>
        <begin position="1"/>
        <end position="37"/>
    </location>
</feature>
<dbReference type="eggNOG" id="ENOG502T2Q4">
    <property type="taxonomic scope" value="Eukaryota"/>
</dbReference>
<reference evidence="2 3" key="1">
    <citation type="journal article" date="2013" name="BMC Genomics">
        <title>The genome and transcriptome of the pine saprophyte Ophiostoma piceae, and a comparison with the bark beetle-associated pine pathogen Grosmannia clavigera.</title>
        <authorList>
            <person name="Haridas S."/>
            <person name="Wang Y."/>
            <person name="Lim L."/>
            <person name="Massoumi Alamouti S."/>
            <person name="Jackman S."/>
            <person name="Docking R."/>
            <person name="Robertson G."/>
            <person name="Birol I."/>
            <person name="Bohlmann J."/>
            <person name="Breuil C."/>
        </authorList>
    </citation>
    <scope>NUCLEOTIDE SEQUENCE [LARGE SCALE GENOMIC DNA]</scope>
    <source>
        <strain evidence="2 3">UAMH 11346</strain>
    </source>
</reference>
<dbReference type="HOGENOM" id="CLU_1563333_0_0_1"/>
<proteinExistence type="predicted"/>
<keyword evidence="3" id="KW-1185">Reference proteome</keyword>
<dbReference type="AlphaFoldDB" id="S3CPM7"/>
<protein>
    <submittedName>
        <fullName evidence="2">Uncharacterized protein</fullName>
    </submittedName>
</protein>
<dbReference type="VEuPathDB" id="FungiDB:F503_08770"/>
<evidence type="ECO:0000313" key="3">
    <source>
        <dbReference type="Proteomes" id="UP000016923"/>
    </source>
</evidence>
<organism evidence="2 3">
    <name type="scientific">Ophiostoma piceae (strain UAMH 11346)</name>
    <name type="common">Sap stain fungus</name>
    <dbReference type="NCBI Taxonomy" id="1262450"/>
    <lineage>
        <taxon>Eukaryota</taxon>
        <taxon>Fungi</taxon>
        <taxon>Dikarya</taxon>
        <taxon>Ascomycota</taxon>
        <taxon>Pezizomycotina</taxon>
        <taxon>Sordariomycetes</taxon>
        <taxon>Sordariomycetidae</taxon>
        <taxon>Ophiostomatales</taxon>
        <taxon>Ophiostomataceae</taxon>
        <taxon>Ophiostoma</taxon>
    </lineage>
</organism>
<sequence>MSVFSIMKRRQGKEDKISSKQAGKQKQEVAPPSKYRHVPTHAAADALLGAPAGWMRGDAERIRESNQKRIALALSASESRLPQSSSSSMLSPLHINIHASGSSSSASSIRNYGNNYTHSSSRRNSQYRKTIAATSASPSANMHMSPSFNSLDAELYRARVPAADAQDSRWL</sequence>
<dbReference type="EMBL" id="KE148177">
    <property type="protein sequence ID" value="EPE02545.1"/>
    <property type="molecule type" value="Genomic_DNA"/>
</dbReference>
<name>S3CPM7_OPHP1</name>
<gene>
    <name evidence="2" type="ORF">F503_08770</name>
</gene>
<evidence type="ECO:0000256" key="1">
    <source>
        <dbReference type="SAM" id="MobiDB-lite"/>
    </source>
</evidence>
<dbReference type="Proteomes" id="UP000016923">
    <property type="component" value="Unassembled WGS sequence"/>
</dbReference>
<accession>S3CPM7</accession>